<comment type="caution">
    <text evidence="1">The sequence shown here is derived from an EMBL/GenBank/DDBJ whole genome shotgun (WGS) entry which is preliminary data.</text>
</comment>
<dbReference type="EMBL" id="MORL01000016">
    <property type="protein sequence ID" value="OIN57004.1"/>
    <property type="molecule type" value="Genomic_DNA"/>
</dbReference>
<dbReference type="RefSeq" id="WP_071505347.1">
    <property type="nucleotide sequence ID" value="NZ_MORL01000016.1"/>
</dbReference>
<reference evidence="1 2" key="1">
    <citation type="submission" date="2016-10" db="EMBL/GenBank/DDBJ databases">
        <title>Arsenicibacter rosenii gen. nov., sp. nov., an efficient arsenic-methylating bacterium isolated from an arsenic-contaminated paddy soil.</title>
        <authorList>
            <person name="Huang K."/>
        </authorList>
    </citation>
    <scope>NUCLEOTIDE SEQUENCE [LARGE SCALE GENOMIC DNA]</scope>
    <source>
        <strain evidence="1 2">SM-1</strain>
    </source>
</reference>
<protein>
    <recommendedName>
        <fullName evidence="3">N-acetyltransferase</fullName>
    </recommendedName>
</protein>
<gene>
    <name evidence="1" type="ORF">BLX24_21875</name>
</gene>
<organism evidence="1 2">
    <name type="scientific">Arsenicibacter rosenii</name>
    <dbReference type="NCBI Taxonomy" id="1750698"/>
    <lineage>
        <taxon>Bacteria</taxon>
        <taxon>Pseudomonadati</taxon>
        <taxon>Bacteroidota</taxon>
        <taxon>Cytophagia</taxon>
        <taxon>Cytophagales</taxon>
        <taxon>Spirosomataceae</taxon>
        <taxon>Arsenicibacter</taxon>
    </lineage>
</organism>
<proteinExistence type="predicted"/>
<dbReference type="Proteomes" id="UP000181790">
    <property type="component" value="Unassembled WGS sequence"/>
</dbReference>
<dbReference type="AlphaFoldDB" id="A0A1S2VE56"/>
<evidence type="ECO:0008006" key="3">
    <source>
        <dbReference type="Google" id="ProtNLM"/>
    </source>
</evidence>
<evidence type="ECO:0000313" key="2">
    <source>
        <dbReference type="Proteomes" id="UP000181790"/>
    </source>
</evidence>
<name>A0A1S2VE56_9BACT</name>
<dbReference type="OrthoDB" id="956078at2"/>
<keyword evidence="2" id="KW-1185">Reference proteome</keyword>
<evidence type="ECO:0000313" key="1">
    <source>
        <dbReference type="EMBL" id="OIN57004.1"/>
    </source>
</evidence>
<sequence length="159" mass="18463">MYLLNKGSDPPVPVEAIIEPVAISDLKKLTKKDFYFVWKDFLETELWKLRTTESREILGVMSLTYYPLEYRIEINLIASRRDNTGSDKQYDRVAGCLIGWACRLAVKEYAHLAGISLKPKTRLVKHYQEKYGMLSGGQQLYLDGRPLYQLIETYIDHEP</sequence>
<accession>A0A1S2VE56</accession>